<keyword evidence="3" id="KW-0812">Transmembrane</keyword>
<feature type="transmembrane region" description="Helical" evidence="3">
    <location>
        <begin position="12"/>
        <end position="35"/>
    </location>
</feature>
<evidence type="ECO:0000313" key="6">
    <source>
        <dbReference type="Proteomes" id="UP000441717"/>
    </source>
</evidence>
<gene>
    <name evidence="5" type="ORF">GFC01_14650</name>
</gene>
<comment type="caution">
    <text evidence="5">The sequence shown here is derived from an EMBL/GenBank/DDBJ whole genome shotgun (WGS) entry which is preliminary data.</text>
</comment>
<dbReference type="Proteomes" id="UP000441717">
    <property type="component" value="Unassembled WGS sequence"/>
</dbReference>
<organism evidence="5 6">
    <name type="scientific">Desulfofundulus thermobenzoicus</name>
    <dbReference type="NCBI Taxonomy" id="29376"/>
    <lineage>
        <taxon>Bacteria</taxon>
        <taxon>Bacillati</taxon>
        <taxon>Bacillota</taxon>
        <taxon>Clostridia</taxon>
        <taxon>Eubacteriales</taxon>
        <taxon>Peptococcaceae</taxon>
        <taxon>Desulfofundulus</taxon>
    </lineage>
</organism>
<dbReference type="RefSeq" id="WP_152947947.1">
    <property type="nucleotide sequence ID" value="NZ_WHYR01000051.1"/>
</dbReference>
<feature type="domain" description="SLH" evidence="4">
    <location>
        <begin position="116"/>
        <end position="179"/>
    </location>
</feature>
<evidence type="ECO:0000259" key="4">
    <source>
        <dbReference type="PROSITE" id="PS51272"/>
    </source>
</evidence>
<reference evidence="5 6" key="1">
    <citation type="submission" date="2019-10" db="EMBL/GenBank/DDBJ databases">
        <title>Comparative genomics of sulfur disproportionating microorganisms.</title>
        <authorList>
            <person name="Ward L.M."/>
            <person name="Bertran E."/>
            <person name="Johnston D."/>
        </authorList>
    </citation>
    <scope>NUCLEOTIDE SEQUENCE [LARGE SCALE GENOMIC DNA]</scope>
    <source>
        <strain evidence="5 6">DSM 14055</strain>
    </source>
</reference>
<dbReference type="Pfam" id="PF00395">
    <property type="entry name" value="SLH"/>
    <property type="match status" value="2"/>
</dbReference>
<dbReference type="OrthoDB" id="2065578at2"/>
<name>A0A6N7ITN2_9FIRM</name>
<dbReference type="InterPro" id="IPR001119">
    <property type="entry name" value="SLH_dom"/>
</dbReference>
<sequence>MFLPVKRYCFRAGLVLAMMVIITGFLFAFPCLAAVTGPGSPGGDPFSDIRGHWARQPILRLAALDLIRGYPDGTCRPDRSLTRLELVALIMRVGDFEKAAAAAGRQQTKAPIQTGAATPEDRLPRAPWGQDSLTLAVQKGFLPPEWVASFDPDGEVTRAETAALLARSFYLPPPGEGGGNSPAPAGFPDLDQAPAAYRPYISAVAAAGVMSGYPDGTFQPERVLSRAEMAAILSGLLDRNWVKVPPGRRLEGWISGISTAPGRQELELTSLSGVQKLRVNPGCHCFAGGVEYPLEQSGNHRAEVILDNRRQVSFINLLEGRTTEGKTEKMTGSVKSVALGEDNLLVLNDLNCEDHILPLAWDAVLAGKNARQDFRSLKTGAFVDVELQGGMVKKVTLLDTKKISGTVGMLTGKTLTFKDGYSQKGRPDSFIYWDRARIVDKDDRRAGGIQRGDRVEITYVDPIPDEIQDERVLQIKITSPNKTKKQTGVLQSIDTGDAYRIVLQKDREYAVDPAVRVTDLNNRTLSFSDLNDFKDRNVELELDGANVVVSVRVLQ</sequence>
<dbReference type="PANTHER" id="PTHR43308">
    <property type="entry name" value="OUTER MEMBRANE PROTEIN ALPHA-RELATED"/>
    <property type="match status" value="1"/>
</dbReference>
<dbReference type="InterPro" id="IPR051465">
    <property type="entry name" value="Cell_Envelope_Struct_Comp"/>
</dbReference>
<evidence type="ECO:0000256" key="2">
    <source>
        <dbReference type="SAM" id="MobiDB-lite"/>
    </source>
</evidence>
<keyword evidence="3" id="KW-0472">Membrane</keyword>
<proteinExistence type="predicted"/>
<feature type="domain" description="SLH" evidence="4">
    <location>
        <begin position="41"/>
        <end position="104"/>
    </location>
</feature>
<evidence type="ECO:0000256" key="3">
    <source>
        <dbReference type="SAM" id="Phobius"/>
    </source>
</evidence>
<keyword evidence="3" id="KW-1133">Transmembrane helix</keyword>
<feature type="domain" description="SLH" evidence="4">
    <location>
        <begin position="184"/>
        <end position="247"/>
    </location>
</feature>
<protein>
    <recommendedName>
        <fullName evidence="4">SLH domain-containing protein</fullName>
    </recommendedName>
</protein>
<evidence type="ECO:0000313" key="5">
    <source>
        <dbReference type="EMBL" id="MQL53476.1"/>
    </source>
</evidence>
<accession>A0A6N7ITN2</accession>
<feature type="region of interest" description="Disordered" evidence="2">
    <location>
        <begin position="104"/>
        <end position="126"/>
    </location>
</feature>
<keyword evidence="1" id="KW-0677">Repeat</keyword>
<evidence type="ECO:0000256" key="1">
    <source>
        <dbReference type="ARBA" id="ARBA00022737"/>
    </source>
</evidence>
<keyword evidence="6" id="KW-1185">Reference proteome</keyword>
<dbReference type="EMBL" id="WHYR01000051">
    <property type="protein sequence ID" value="MQL53476.1"/>
    <property type="molecule type" value="Genomic_DNA"/>
</dbReference>
<dbReference type="AlphaFoldDB" id="A0A6N7ITN2"/>
<dbReference type="PROSITE" id="PS51272">
    <property type="entry name" value="SLH"/>
    <property type="match status" value="3"/>
</dbReference>